<dbReference type="Pfam" id="PF00990">
    <property type="entry name" value="GGDEF"/>
    <property type="match status" value="1"/>
</dbReference>
<evidence type="ECO:0000259" key="5">
    <source>
        <dbReference type="PROSITE" id="PS50887"/>
    </source>
</evidence>
<evidence type="ECO:0000313" key="6">
    <source>
        <dbReference type="EMBL" id="KDN95879.1"/>
    </source>
</evidence>
<reference evidence="6 7" key="1">
    <citation type="submission" date="2014-04" db="EMBL/GenBank/DDBJ databases">
        <title>Draft genome sequence of Hydrogenovibrio marinus MH-110, a model organism for aerobic H2 metabolism.</title>
        <authorList>
            <person name="Cha H.J."/>
            <person name="Jo B.H."/>
            <person name="Hwang B.H."/>
        </authorList>
    </citation>
    <scope>NUCLEOTIDE SEQUENCE [LARGE SCALE GENOMIC DNA]</scope>
    <source>
        <strain evidence="6 7">MH-110</strain>
    </source>
</reference>
<evidence type="ECO:0000313" key="7">
    <source>
        <dbReference type="Proteomes" id="UP000027341"/>
    </source>
</evidence>
<proteinExistence type="predicted"/>
<comment type="caution">
    <text evidence="6">The sequence shown here is derived from an EMBL/GenBank/DDBJ whole genome shotgun (WGS) entry which is preliminary data.</text>
</comment>
<dbReference type="InterPro" id="IPR029787">
    <property type="entry name" value="Nucleotide_cyclase"/>
</dbReference>
<dbReference type="NCBIfam" id="TIGR00254">
    <property type="entry name" value="GGDEF"/>
    <property type="match status" value="1"/>
</dbReference>
<comment type="cofactor">
    <cofactor evidence="1">
        <name>Mg(2+)</name>
        <dbReference type="ChEBI" id="CHEBI:18420"/>
    </cofactor>
</comment>
<evidence type="ECO:0000256" key="3">
    <source>
        <dbReference type="ARBA" id="ARBA00034247"/>
    </source>
</evidence>
<name>A0A066ZUC3_HYDMR</name>
<dbReference type="SMART" id="SM00267">
    <property type="entry name" value="GGDEF"/>
    <property type="match status" value="1"/>
</dbReference>
<dbReference type="EMBL" id="JMIU01000001">
    <property type="protein sequence ID" value="KDN95879.1"/>
    <property type="molecule type" value="Genomic_DNA"/>
</dbReference>
<protein>
    <recommendedName>
        <fullName evidence="2">diguanylate cyclase</fullName>
        <ecNumber evidence="2">2.7.7.65</ecNumber>
    </recommendedName>
</protein>
<dbReference type="STRING" id="28885.EI16_06190"/>
<dbReference type="Gene3D" id="3.30.70.270">
    <property type="match status" value="1"/>
</dbReference>
<feature type="transmembrane region" description="Helical" evidence="4">
    <location>
        <begin position="286"/>
        <end position="308"/>
    </location>
</feature>
<dbReference type="Gene3D" id="3.30.450.20">
    <property type="entry name" value="PAS domain"/>
    <property type="match status" value="1"/>
</dbReference>
<dbReference type="InterPro" id="IPR050469">
    <property type="entry name" value="Diguanylate_Cyclase"/>
</dbReference>
<dbReference type="SUPFAM" id="SSF55073">
    <property type="entry name" value="Nucleotide cyclase"/>
    <property type="match status" value="1"/>
</dbReference>
<evidence type="ECO:0000256" key="2">
    <source>
        <dbReference type="ARBA" id="ARBA00012528"/>
    </source>
</evidence>
<dbReference type="Proteomes" id="UP000027341">
    <property type="component" value="Unassembled WGS sequence"/>
</dbReference>
<gene>
    <name evidence="6" type="ORF">EI16_06190</name>
</gene>
<dbReference type="EC" id="2.7.7.65" evidence="2"/>
<dbReference type="GO" id="GO:0005886">
    <property type="term" value="C:plasma membrane"/>
    <property type="evidence" value="ECO:0007669"/>
    <property type="project" value="TreeGrafter"/>
</dbReference>
<evidence type="ECO:0000256" key="4">
    <source>
        <dbReference type="SAM" id="Phobius"/>
    </source>
</evidence>
<evidence type="ECO:0000256" key="1">
    <source>
        <dbReference type="ARBA" id="ARBA00001946"/>
    </source>
</evidence>
<feature type="domain" description="GGDEF" evidence="5">
    <location>
        <begin position="350"/>
        <end position="480"/>
    </location>
</feature>
<accession>A0A066ZUC3</accession>
<comment type="catalytic activity">
    <reaction evidence="3">
        <text>2 GTP = 3',3'-c-di-GMP + 2 diphosphate</text>
        <dbReference type="Rhea" id="RHEA:24898"/>
        <dbReference type="ChEBI" id="CHEBI:33019"/>
        <dbReference type="ChEBI" id="CHEBI:37565"/>
        <dbReference type="ChEBI" id="CHEBI:58805"/>
        <dbReference type="EC" id="2.7.7.65"/>
    </reaction>
</comment>
<dbReference type="GO" id="GO:0052621">
    <property type="term" value="F:diguanylate cyclase activity"/>
    <property type="evidence" value="ECO:0007669"/>
    <property type="project" value="UniProtKB-EC"/>
</dbReference>
<keyword evidence="4" id="KW-0472">Membrane</keyword>
<dbReference type="CDD" id="cd01949">
    <property type="entry name" value="GGDEF"/>
    <property type="match status" value="1"/>
</dbReference>
<keyword evidence="4" id="KW-0812">Transmembrane</keyword>
<dbReference type="InterPro" id="IPR000160">
    <property type="entry name" value="GGDEF_dom"/>
</dbReference>
<dbReference type="PANTHER" id="PTHR45138:SF9">
    <property type="entry name" value="DIGUANYLATE CYCLASE DGCM-RELATED"/>
    <property type="match status" value="1"/>
</dbReference>
<dbReference type="RefSeq" id="WP_029910889.1">
    <property type="nucleotide sequence ID" value="NZ_AP020335.1"/>
</dbReference>
<dbReference type="PROSITE" id="PS50887">
    <property type="entry name" value="GGDEF"/>
    <property type="match status" value="1"/>
</dbReference>
<dbReference type="GO" id="GO:0043709">
    <property type="term" value="P:cell adhesion involved in single-species biofilm formation"/>
    <property type="evidence" value="ECO:0007669"/>
    <property type="project" value="TreeGrafter"/>
</dbReference>
<dbReference type="PANTHER" id="PTHR45138">
    <property type="entry name" value="REGULATORY COMPONENTS OF SENSORY TRANSDUCTION SYSTEM"/>
    <property type="match status" value="1"/>
</dbReference>
<keyword evidence="7" id="KW-1185">Reference proteome</keyword>
<dbReference type="CDD" id="cd18773">
    <property type="entry name" value="PDC1_HK_sensor"/>
    <property type="match status" value="1"/>
</dbReference>
<organism evidence="6 7">
    <name type="scientific">Hydrogenovibrio marinus</name>
    <dbReference type="NCBI Taxonomy" id="28885"/>
    <lineage>
        <taxon>Bacteria</taxon>
        <taxon>Pseudomonadati</taxon>
        <taxon>Pseudomonadota</taxon>
        <taxon>Gammaproteobacteria</taxon>
        <taxon>Thiotrichales</taxon>
        <taxon>Piscirickettsiaceae</taxon>
        <taxon>Hydrogenovibrio</taxon>
    </lineage>
</organism>
<dbReference type="InterPro" id="IPR043128">
    <property type="entry name" value="Rev_trsase/Diguanyl_cyclase"/>
</dbReference>
<dbReference type="AlphaFoldDB" id="A0A066ZUC3"/>
<sequence>MKVDSNIKIVAAISLLLVFLSISISLINFSVSLNAKQKELKTRSLPLSVDNISTEIQRNIVQPNLISSIMAHDTFVQHWLLHDEDDTTKIKNYLETIQKKYGMFLTFLVSEDTLRYYSQKGFVEKLNPDKPDNQWYFRFKNEKQGHEINLDYNDKFSNSMIMFINHKITGSDGRLLGATGIGMRMSYIDDILKRFRTQYQFTVFFINKTGKVILREREVNKLKNISDIPNLDHIKNQIFSKSKKVLEYSNKGQRFLLNTQYIPELDSYLIVQAKLDDFTKQVRRTFYLNLSISLVITLIVTLFVLAIVRRYNSKLEYFAHNDPVTKLKNRRSFNEYFDSLLPQYQRHNHHALSLIFFDVDDFKKINDELGHQVGDNVLARIGQILLSNFGDSNLIARWGGEEFIIALNDTSLNEASAIAEKLCTKIELDPVLNELGGKPITVSIGVTTCKKSDTQDSIFHRLDDAMYAAKKGGKNKVVSD</sequence>
<dbReference type="GO" id="GO:1902201">
    <property type="term" value="P:negative regulation of bacterial-type flagellum-dependent cell motility"/>
    <property type="evidence" value="ECO:0007669"/>
    <property type="project" value="TreeGrafter"/>
</dbReference>
<keyword evidence="4" id="KW-1133">Transmembrane helix</keyword>
<dbReference type="FunFam" id="3.30.70.270:FF:000001">
    <property type="entry name" value="Diguanylate cyclase domain protein"/>
    <property type="match status" value="1"/>
</dbReference>